<dbReference type="PRINTS" id="PR01607">
    <property type="entry name" value="APYRASEFAMLY"/>
</dbReference>
<dbReference type="InterPro" id="IPR006179">
    <property type="entry name" value="5_nucleotidase/apyrase"/>
</dbReference>
<dbReference type="Pfam" id="PF00149">
    <property type="entry name" value="Metallophos"/>
    <property type="match status" value="1"/>
</dbReference>
<dbReference type="PATRIC" id="fig|1291379.3.peg.394"/>
<keyword evidence="7" id="KW-1185">Reference proteome</keyword>
<dbReference type="InterPro" id="IPR004843">
    <property type="entry name" value="Calcineurin-like_PHP"/>
</dbReference>
<evidence type="ECO:0000259" key="4">
    <source>
        <dbReference type="Pfam" id="PF00149"/>
    </source>
</evidence>
<dbReference type="SUPFAM" id="SSF55816">
    <property type="entry name" value="5'-nucleotidase (syn. UDP-sugar hydrolase), C-terminal domain"/>
    <property type="match status" value="1"/>
</dbReference>
<feature type="domain" description="5'-Nucleotidase C-terminal" evidence="5">
    <location>
        <begin position="383"/>
        <end position="530"/>
    </location>
</feature>
<feature type="domain" description="Calcineurin-like phosphoesterase" evidence="4">
    <location>
        <begin position="88"/>
        <end position="308"/>
    </location>
</feature>
<accession>S6A2R0</accession>
<gene>
    <name evidence="6" type="ORF">TPE_0395</name>
</gene>
<evidence type="ECO:0000256" key="3">
    <source>
        <dbReference type="SAM" id="Phobius"/>
    </source>
</evidence>
<evidence type="ECO:0000256" key="2">
    <source>
        <dbReference type="RuleBase" id="RU362119"/>
    </source>
</evidence>
<name>S6A2R0_9SPIR</name>
<evidence type="ECO:0000313" key="6">
    <source>
        <dbReference type="EMBL" id="AGT42891.1"/>
    </source>
</evidence>
<dbReference type="STRING" id="1291379.TPE_0395"/>
<dbReference type="CDD" id="cd00845">
    <property type="entry name" value="MPP_UshA_N_like"/>
    <property type="match status" value="1"/>
</dbReference>
<organism evidence="6 7">
    <name type="scientific">Treponema pedis str. T A4</name>
    <dbReference type="NCBI Taxonomy" id="1291379"/>
    <lineage>
        <taxon>Bacteria</taxon>
        <taxon>Pseudomonadati</taxon>
        <taxon>Spirochaetota</taxon>
        <taxon>Spirochaetia</taxon>
        <taxon>Spirochaetales</taxon>
        <taxon>Treponemataceae</taxon>
        <taxon>Treponema</taxon>
    </lineage>
</organism>
<dbReference type="PANTHER" id="PTHR11575">
    <property type="entry name" value="5'-NUCLEOTIDASE-RELATED"/>
    <property type="match status" value="1"/>
</dbReference>
<reference evidence="6 7" key="1">
    <citation type="journal article" date="2013" name="PLoS ONE">
        <title>Genome-Wide Relatedness of Treponema pedis, from Gingiva and Necrotic Skin Lesions of Pigs, with the Human Oral Pathogen Treponema denticola.</title>
        <authorList>
            <person name="Svartstrom O."/>
            <person name="Mushtaq M."/>
            <person name="Pringle M."/>
            <person name="Segerman B."/>
        </authorList>
    </citation>
    <scope>NUCLEOTIDE SEQUENCE [LARGE SCALE GENOMIC DNA]</scope>
    <source>
        <strain evidence="6">T A4</strain>
    </source>
</reference>
<feature type="transmembrane region" description="Helical" evidence="3">
    <location>
        <begin position="13"/>
        <end position="31"/>
    </location>
</feature>
<comment type="similarity">
    <text evidence="2">Belongs to the 5'-nucleotidase family.</text>
</comment>
<dbReference type="Gene3D" id="3.90.780.10">
    <property type="entry name" value="5'-Nucleotidase, C-terminal domain"/>
    <property type="match status" value="1"/>
</dbReference>
<sequence>MEDNMEVKIKNDFYLSKILAFFVILMYTLKIRSVSMLKINKKLFTLTGFVMMIAVFSMLFSSCETDSNSSNEQYASIEAKAPSNQVDILLFNDFHGNVAEDTRPGKGKNAGMAKMIGYVKTAGRENPNTIVVAGGDNYQGTAISNLTYGAPVSAMMRAMNVTVSAVGNHEFDWGVKHMTKWQKDGNFTFLAANIVDKTTKKPVTWAKPYMIIAKGGYKIAFIGLAHPDTVTLTSAEHVSGLEFTDPVMAGQEWVDYLLAGKAREGKPDAIIALTHIDSDQKDDAISGNAVKLAEIKGLHAVLSAHSHRTVSGTVNGMPVLQAYCYGRAVGKLSLTFGENKELVKCEPVVDEIWKTKSDIIEDEKGKAVHEKYEAELKPIMGEVIGTAEGEFTHERSDKGSNTLLGAWAAEVQRQLGKADIAIQNGGGLRRTLAAGNITVGDLYEIMPFDNYLVVFDLSGAEIKKAIDHGINNPNITDGQFAGLRVEYDGRKPFESRITKITLMDGTPLDMNKTYKVVVNSFMFTGGDAYDFSKAMNAAESVSIRDALIDAIKKAKTITPKPVDYIKDISK</sequence>
<dbReference type="KEGG" id="tped:TPE_0395"/>
<dbReference type="Proteomes" id="UP000015620">
    <property type="component" value="Chromosome"/>
</dbReference>
<dbReference type="InterPro" id="IPR029052">
    <property type="entry name" value="Metallo-depent_PP-like"/>
</dbReference>
<keyword evidence="3" id="KW-0472">Membrane</keyword>
<dbReference type="InterPro" id="IPR036907">
    <property type="entry name" value="5'-Nucleotdase_C_sf"/>
</dbReference>
<keyword evidence="2" id="KW-0378">Hydrolase</keyword>
<proteinExistence type="inferred from homology"/>
<dbReference type="GO" id="GO:0016787">
    <property type="term" value="F:hydrolase activity"/>
    <property type="evidence" value="ECO:0007669"/>
    <property type="project" value="UniProtKB-KW"/>
</dbReference>
<dbReference type="SUPFAM" id="SSF56300">
    <property type="entry name" value="Metallo-dependent phosphatases"/>
    <property type="match status" value="1"/>
</dbReference>
<evidence type="ECO:0000313" key="7">
    <source>
        <dbReference type="Proteomes" id="UP000015620"/>
    </source>
</evidence>
<dbReference type="GO" id="GO:0000166">
    <property type="term" value="F:nucleotide binding"/>
    <property type="evidence" value="ECO:0007669"/>
    <property type="project" value="UniProtKB-KW"/>
</dbReference>
<keyword evidence="2" id="KW-0547">Nucleotide-binding</keyword>
<dbReference type="AlphaFoldDB" id="S6A2R0"/>
<evidence type="ECO:0000259" key="5">
    <source>
        <dbReference type="Pfam" id="PF02872"/>
    </source>
</evidence>
<keyword evidence="3" id="KW-0812">Transmembrane</keyword>
<dbReference type="Gene3D" id="3.60.21.10">
    <property type="match status" value="1"/>
</dbReference>
<protein>
    <submittedName>
        <fullName evidence="6">5'-nucleotidase</fullName>
    </submittedName>
</protein>
<evidence type="ECO:0000256" key="1">
    <source>
        <dbReference type="ARBA" id="ARBA00022729"/>
    </source>
</evidence>
<keyword evidence="3" id="KW-1133">Transmembrane helix</keyword>
<dbReference type="Pfam" id="PF02872">
    <property type="entry name" value="5_nucleotid_C"/>
    <property type="match status" value="1"/>
</dbReference>
<dbReference type="GO" id="GO:0009166">
    <property type="term" value="P:nucleotide catabolic process"/>
    <property type="evidence" value="ECO:0007669"/>
    <property type="project" value="InterPro"/>
</dbReference>
<keyword evidence="1" id="KW-0732">Signal</keyword>
<dbReference type="EMBL" id="CP004120">
    <property type="protein sequence ID" value="AGT42891.1"/>
    <property type="molecule type" value="Genomic_DNA"/>
</dbReference>
<dbReference type="HOGENOM" id="CLU_005854_7_3_12"/>
<dbReference type="InterPro" id="IPR008334">
    <property type="entry name" value="5'-Nucleotdase_C"/>
</dbReference>
<dbReference type="PANTHER" id="PTHR11575:SF24">
    <property type="entry name" value="5'-NUCLEOTIDASE"/>
    <property type="match status" value="1"/>
</dbReference>